<protein>
    <submittedName>
        <fullName evidence="3">Protease I</fullName>
    </submittedName>
</protein>
<gene>
    <name evidence="3" type="ORF">SAMN04487895_103117</name>
</gene>
<dbReference type="Pfam" id="PF01965">
    <property type="entry name" value="DJ-1_PfpI"/>
    <property type="match status" value="1"/>
</dbReference>
<dbReference type="InterPro" id="IPR002818">
    <property type="entry name" value="DJ-1/PfpI"/>
</dbReference>
<dbReference type="SUPFAM" id="SSF52317">
    <property type="entry name" value="Class I glutamine amidotransferase-like"/>
    <property type="match status" value="1"/>
</dbReference>
<dbReference type="GO" id="GO:0008233">
    <property type="term" value="F:peptidase activity"/>
    <property type="evidence" value="ECO:0007669"/>
    <property type="project" value="UniProtKB-KW"/>
</dbReference>
<evidence type="ECO:0000313" key="4">
    <source>
        <dbReference type="Proteomes" id="UP000198809"/>
    </source>
</evidence>
<accession>A0A1H8JS49</accession>
<name>A0A1H8JS49_9BACL</name>
<reference evidence="3 4" key="1">
    <citation type="submission" date="2016-10" db="EMBL/GenBank/DDBJ databases">
        <authorList>
            <person name="de Groot N.N."/>
        </authorList>
    </citation>
    <scope>NUCLEOTIDE SEQUENCE [LARGE SCALE GENOMIC DNA]</scope>
    <source>
        <strain evidence="3 4">CGMCC 1.10238</strain>
    </source>
</reference>
<dbReference type="InterPro" id="IPR029062">
    <property type="entry name" value="Class_I_gatase-like"/>
</dbReference>
<dbReference type="InterPro" id="IPR006286">
    <property type="entry name" value="C56_PfpI-like"/>
</dbReference>
<dbReference type="PANTHER" id="PTHR42733">
    <property type="entry name" value="DJ-1 PROTEIN"/>
    <property type="match status" value="1"/>
</dbReference>
<dbReference type="EMBL" id="FODH01000003">
    <property type="protein sequence ID" value="SEN83038.1"/>
    <property type="molecule type" value="Genomic_DNA"/>
</dbReference>
<dbReference type="PROSITE" id="PS51276">
    <property type="entry name" value="PEPTIDASE_C56_PFPI"/>
    <property type="match status" value="1"/>
</dbReference>
<feature type="domain" description="DJ-1/PfpI" evidence="2">
    <location>
        <begin position="31"/>
        <end position="192"/>
    </location>
</feature>
<dbReference type="Gene3D" id="3.40.50.880">
    <property type="match status" value="1"/>
</dbReference>
<dbReference type="NCBIfam" id="TIGR01382">
    <property type="entry name" value="PfpI"/>
    <property type="match status" value="1"/>
</dbReference>
<dbReference type="STRING" id="1333845.SAMN04487895_103117"/>
<sequence length="199" mass="22227">MITDDFKFYICYNKRDYVLEGSCSQLRLAGKKVIALVDDEFEDLELWYPVYRVREEGAEVHLTGLEKNKTYIGKYGVPATAEYSWDELDTADYDGILVPGGWAPDKIRRYPAVLKLIRDFNEAGKPIGQICHAGWVLISAKILEGVTVTSTPGIRDDMENAGAIWKDEPVVVDGHIVSARRPPDLPPYGKAFCDALAGK</sequence>
<organism evidence="3 4">
    <name type="scientific">Paenibacillus sophorae</name>
    <dbReference type="NCBI Taxonomy" id="1333845"/>
    <lineage>
        <taxon>Bacteria</taxon>
        <taxon>Bacillati</taxon>
        <taxon>Bacillota</taxon>
        <taxon>Bacilli</taxon>
        <taxon>Bacillales</taxon>
        <taxon>Paenibacillaceae</taxon>
        <taxon>Paenibacillus</taxon>
    </lineage>
</organism>
<evidence type="ECO:0000256" key="1">
    <source>
        <dbReference type="ARBA" id="ARBA00008542"/>
    </source>
</evidence>
<evidence type="ECO:0000259" key="2">
    <source>
        <dbReference type="Pfam" id="PF01965"/>
    </source>
</evidence>
<proteinExistence type="inferred from homology"/>
<dbReference type="PANTHER" id="PTHR42733:SF13">
    <property type="entry name" value="DJ-1_PFPI DOMAIN-CONTAINING PROTEIN"/>
    <property type="match status" value="1"/>
</dbReference>
<evidence type="ECO:0000313" key="3">
    <source>
        <dbReference type="EMBL" id="SEN83038.1"/>
    </source>
</evidence>
<dbReference type="GO" id="GO:0006508">
    <property type="term" value="P:proteolysis"/>
    <property type="evidence" value="ECO:0007669"/>
    <property type="project" value="UniProtKB-KW"/>
</dbReference>
<keyword evidence="3" id="KW-0645">Protease</keyword>
<dbReference type="Proteomes" id="UP000198809">
    <property type="component" value="Unassembled WGS sequence"/>
</dbReference>
<comment type="similarity">
    <text evidence="1">Belongs to the peptidase C56 family.</text>
</comment>
<dbReference type="CDD" id="cd03134">
    <property type="entry name" value="GATase1_PfpI_like"/>
    <property type="match status" value="1"/>
</dbReference>
<keyword evidence="3" id="KW-0378">Hydrolase</keyword>
<dbReference type="AlphaFoldDB" id="A0A1H8JS49"/>